<name>A0A2S6MXB1_9HYPH</name>
<keyword evidence="8" id="KW-1185">Reference proteome</keyword>
<dbReference type="GO" id="GO:0003700">
    <property type="term" value="F:DNA-binding transcription factor activity"/>
    <property type="evidence" value="ECO:0007669"/>
    <property type="project" value="InterPro"/>
</dbReference>
<dbReference type="GO" id="GO:0003677">
    <property type="term" value="F:DNA binding"/>
    <property type="evidence" value="ECO:0007669"/>
    <property type="project" value="UniProtKB-KW"/>
</dbReference>
<dbReference type="InterPro" id="IPR036388">
    <property type="entry name" value="WH-like_DNA-bd_sf"/>
</dbReference>
<dbReference type="SMART" id="SM00347">
    <property type="entry name" value="HTH_MARR"/>
    <property type="match status" value="1"/>
</dbReference>
<dbReference type="PROSITE" id="PS50995">
    <property type="entry name" value="HTH_MARR_2"/>
    <property type="match status" value="1"/>
</dbReference>
<sequence>MLCFAIYSANHAFSRVYKPLLKDLGLTFPQFLVMAALWVEDGQNVGAIGEKLCLESSTLTPLLKRLEALGYVTRNRDPDDERQVRVNLTVDAKKLRKKSLAIPGCLLAASGMTGKDYMALQRNVARLRDALLESAANPP</sequence>
<dbReference type="InterPro" id="IPR000835">
    <property type="entry name" value="HTH_MarR-typ"/>
</dbReference>
<gene>
    <name evidence="7" type="ORF">CCR94_21330</name>
</gene>
<comment type="subcellular location">
    <subcellularLocation>
        <location evidence="1">Cytoplasm</location>
    </subcellularLocation>
</comment>
<comment type="caution">
    <text evidence="7">The sequence shown here is derived from an EMBL/GenBank/DDBJ whole genome shotgun (WGS) entry which is preliminary data.</text>
</comment>
<evidence type="ECO:0000313" key="7">
    <source>
        <dbReference type="EMBL" id="PPQ27003.1"/>
    </source>
</evidence>
<dbReference type="GO" id="GO:0006950">
    <property type="term" value="P:response to stress"/>
    <property type="evidence" value="ECO:0007669"/>
    <property type="project" value="TreeGrafter"/>
</dbReference>
<evidence type="ECO:0000256" key="4">
    <source>
        <dbReference type="ARBA" id="ARBA00023125"/>
    </source>
</evidence>
<dbReference type="OrthoDB" id="9806864at2"/>
<dbReference type="SUPFAM" id="SSF46785">
    <property type="entry name" value="Winged helix' DNA-binding domain"/>
    <property type="match status" value="1"/>
</dbReference>
<dbReference type="Gene3D" id="1.10.10.10">
    <property type="entry name" value="Winged helix-like DNA-binding domain superfamily/Winged helix DNA-binding domain"/>
    <property type="match status" value="1"/>
</dbReference>
<dbReference type="GO" id="GO:0005737">
    <property type="term" value="C:cytoplasm"/>
    <property type="evidence" value="ECO:0007669"/>
    <property type="project" value="UniProtKB-SubCell"/>
</dbReference>
<evidence type="ECO:0000256" key="2">
    <source>
        <dbReference type="ARBA" id="ARBA00022490"/>
    </source>
</evidence>
<dbReference type="InterPro" id="IPR039422">
    <property type="entry name" value="MarR/SlyA-like"/>
</dbReference>
<keyword evidence="2" id="KW-0963">Cytoplasm</keyword>
<evidence type="ECO:0000313" key="8">
    <source>
        <dbReference type="Proteomes" id="UP000239089"/>
    </source>
</evidence>
<dbReference type="AlphaFoldDB" id="A0A2S6MXB1"/>
<evidence type="ECO:0000256" key="1">
    <source>
        <dbReference type="ARBA" id="ARBA00004496"/>
    </source>
</evidence>
<dbReference type="Pfam" id="PF22381">
    <property type="entry name" value="Staph_reg_Sar_Rot"/>
    <property type="match status" value="1"/>
</dbReference>
<dbReference type="InterPro" id="IPR036390">
    <property type="entry name" value="WH_DNA-bd_sf"/>
</dbReference>
<reference evidence="7 8" key="1">
    <citation type="journal article" date="2018" name="Arch. Microbiol.">
        <title>New insights into the metabolic potential of the phototrophic purple bacterium Rhodopila globiformis DSM 161(T) from its draft genome sequence and evidence for a vanadium-dependent nitrogenase.</title>
        <authorList>
            <person name="Imhoff J.F."/>
            <person name="Rahn T."/>
            <person name="Kunzel S."/>
            <person name="Neulinger S.C."/>
        </authorList>
    </citation>
    <scope>NUCLEOTIDE SEQUENCE [LARGE SCALE GENOMIC DNA]</scope>
    <source>
        <strain evidence="7 8">DSM 16996</strain>
    </source>
</reference>
<dbReference type="InterPro" id="IPR055166">
    <property type="entry name" value="Transc_reg_Sar_Rot_HTH"/>
</dbReference>
<organism evidence="7 8">
    <name type="scientific">Rhodoblastus sphagnicola</name>
    <dbReference type="NCBI Taxonomy" id="333368"/>
    <lineage>
        <taxon>Bacteria</taxon>
        <taxon>Pseudomonadati</taxon>
        <taxon>Pseudomonadota</taxon>
        <taxon>Alphaproteobacteria</taxon>
        <taxon>Hyphomicrobiales</taxon>
        <taxon>Rhodoblastaceae</taxon>
        <taxon>Rhodoblastus</taxon>
    </lineage>
</organism>
<dbReference type="PANTHER" id="PTHR33164">
    <property type="entry name" value="TRANSCRIPTIONAL REGULATOR, MARR FAMILY"/>
    <property type="match status" value="1"/>
</dbReference>
<feature type="domain" description="HTH marR-type" evidence="6">
    <location>
        <begin position="1"/>
        <end position="129"/>
    </location>
</feature>
<dbReference type="FunFam" id="1.10.10.10:FF:000163">
    <property type="entry name" value="MarR family transcriptional regulator"/>
    <property type="match status" value="1"/>
</dbReference>
<dbReference type="RefSeq" id="WP_104510191.1">
    <property type="nucleotide sequence ID" value="NZ_NHSJ01000129.1"/>
</dbReference>
<keyword evidence="5" id="KW-0804">Transcription</keyword>
<evidence type="ECO:0000259" key="6">
    <source>
        <dbReference type="PROSITE" id="PS50995"/>
    </source>
</evidence>
<protein>
    <submittedName>
        <fullName evidence="7">MarR family transcriptional regulator</fullName>
    </submittedName>
</protein>
<proteinExistence type="predicted"/>
<evidence type="ECO:0000256" key="3">
    <source>
        <dbReference type="ARBA" id="ARBA00023015"/>
    </source>
</evidence>
<keyword evidence="4" id="KW-0238">DNA-binding</keyword>
<dbReference type="EMBL" id="NHSJ01000129">
    <property type="protein sequence ID" value="PPQ27003.1"/>
    <property type="molecule type" value="Genomic_DNA"/>
</dbReference>
<dbReference type="PANTHER" id="PTHR33164:SF5">
    <property type="entry name" value="ORGANIC HYDROPEROXIDE RESISTANCE TRANSCRIPTIONAL REGULATOR"/>
    <property type="match status" value="1"/>
</dbReference>
<accession>A0A2S6MXB1</accession>
<dbReference type="Proteomes" id="UP000239089">
    <property type="component" value="Unassembled WGS sequence"/>
</dbReference>
<evidence type="ECO:0000256" key="5">
    <source>
        <dbReference type="ARBA" id="ARBA00023163"/>
    </source>
</evidence>
<keyword evidence="3" id="KW-0805">Transcription regulation</keyword>